<keyword evidence="2" id="KW-0238">DNA-binding</keyword>
<gene>
    <name evidence="5" type="ORF">HF999_18975</name>
</gene>
<dbReference type="InterPro" id="IPR018062">
    <property type="entry name" value="HTH_AraC-typ_CS"/>
</dbReference>
<dbReference type="InterPro" id="IPR050204">
    <property type="entry name" value="AraC_XylS_family_regulators"/>
</dbReference>
<evidence type="ECO:0000313" key="6">
    <source>
        <dbReference type="Proteomes" id="UP000582646"/>
    </source>
</evidence>
<dbReference type="InterPro" id="IPR020449">
    <property type="entry name" value="Tscrpt_reg_AraC-type_HTH"/>
</dbReference>
<evidence type="ECO:0000256" key="3">
    <source>
        <dbReference type="ARBA" id="ARBA00023163"/>
    </source>
</evidence>
<dbReference type="RefSeq" id="WP_168547390.1">
    <property type="nucleotide sequence ID" value="NZ_BAAAKS010000020.1"/>
</dbReference>
<evidence type="ECO:0000256" key="1">
    <source>
        <dbReference type="ARBA" id="ARBA00023015"/>
    </source>
</evidence>
<dbReference type="GO" id="GO:0003700">
    <property type="term" value="F:DNA-binding transcription factor activity"/>
    <property type="evidence" value="ECO:0007669"/>
    <property type="project" value="InterPro"/>
</dbReference>
<proteinExistence type="predicted"/>
<comment type="caution">
    <text evidence="5">The sequence shown here is derived from an EMBL/GenBank/DDBJ whole genome shotgun (WGS) entry which is preliminary data.</text>
</comment>
<dbReference type="SMART" id="SM00342">
    <property type="entry name" value="HTH_ARAC"/>
    <property type="match status" value="1"/>
</dbReference>
<evidence type="ECO:0000313" key="5">
    <source>
        <dbReference type="EMBL" id="NKY20449.1"/>
    </source>
</evidence>
<feature type="domain" description="HTH araC/xylS-type" evidence="4">
    <location>
        <begin position="158"/>
        <end position="259"/>
    </location>
</feature>
<dbReference type="Pfam" id="PF12833">
    <property type="entry name" value="HTH_18"/>
    <property type="match status" value="1"/>
</dbReference>
<dbReference type="PANTHER" id="PTHR46796:SF6">
    <property type="entry name" value="ARAC SUBFAMILY"/>
    <property type="match status" value="1"/>
</dbReference>
<evidence type="ECO:0000259" key="4">
    <source>
        <dbReference type="PROSITE" id="PS01124"/>
    </source>
</evidence>
<evidence type="ECO:0000256" key="2">
    <source>
        <dbReference type="ARBA" id="ARBA00023125"/>
    </source>
</evidence>
<dbReference type="PRINTS" id="PR00032">
    <property type="entry name" value="HTHARAC"/>
</dbReference>
<keyword evidence="6" id="KW-1185">Reference proteome</keyword>
<dbReference type="EMBL" id="JAAXOQ010000032">
    <property type="protein sequence ID" value="NKY20449.1"/>
    <property type="molecule type" value="Genomic_DNA"/>
</dbReference>
<protein>
    <submittedName>
        <fullName evidence="5">Helix-turn-helix transcriptional regulator</fullName>
    </submittedName>
</protein>
<dbReference type="PROSITE" id="PS00041">
    <property type="entry name" value="HTH_ARAC_FAMILY_1"/>
    <property type="match status" value="1"/>
</dbReference>
<keyword evidence="3" id="KW-0804">Transcription</keyword>
<dbReference type="InterPro" id="IPR018060">
    <property type="entry name" value="HTH_AraC"/>
</dbReference>
<dbReference type="GO" id="GO:0043565">
    <property type="term" value="F:sequence-specific DNA binding"/>
    <property type="evidence" value="ECO:0007669"/>
    <property type="project" value="InterPro"/>
</dbReference>
<sequence>MVGAVQVTFVRQELAASVEWSVDSADHEVRVWRRGTAAAKEYEFASGASGRISSHAANVWVIPAGDSSVAVARDVACDFARITLSAHVFRNTSLRASAGKPDRLLHHLVERIASTTARTDLTGRLLHESLVSSARLHILDLYGERPVEARSPGSPLRPEIEDRVLERLHTDDMGITLSSLADIAEMTPDEFGRAFARSFHTTPHQYVMNRRLEKARRLLANTTMPIADIGAATGFSSGSHFATTFKRHVGTTPSRYRSQS</sequence>
<dbReference type="InterPro" id="IPR009057">
    <property type="entry name" value="Homeodomain-like_sf"/>
</dbReference>
<dbReference type="AlphaFoldDB" id="A0A846X841"/>
<dbReference type="PANTHER" id="PTHR46796">
    <property type="entry name" value="HTH-TYPE TRANSCRIPTIONAL ACTIVATOR RHAS-RELATED"/>
    <property type="match status" value="1"/>
</dbReference>
<keyword evidence="1" id="KW-0805">Transcription regulation</keyword>
<dbReference type="Proteomes" id="UP000582646">
    <property type="component" value="Unassembled WGS sequence"/>
</dbReference>
<dbReference type="Gene3D" id="1.10.10.60">
    <property type="entry name" value="Homeodomain-like"/>
    <property type="match status" value="2"/>
</dbReference>
<dbReference type="SUPFAM" id="SSF46689">
    <property type="entry name" value="Homeodomain-like"/>
    <property type="match status" value="1"/>
</dbReference>
<dbReference type="PROSITE" id="PS01124">
    <property type="entry name" value="HTH_ARAC_FAMILY_2"/>
    <property type="match status" value="1"/>
</dbReference>
<accession>A0A846X841</accession>
<organism evidence="5 6">
    <name type="scientific">Tsukamurella spumae</name>
    <dbReference type="NCBI Taxonomy" id="44753"/>
    <lineage>
        <taxon>Bacteria</taxon>
        <taxon>Bacillati</taxon>
        <taxon>Actinomycetota</taxon>
        <taxon>Actinomycetes</taxon>
        <taxon>Mycobacteriales</taxon>
        <taxon>Tsukamurellaceae</taxon>
        <taxon>Tsukamurella</taxon>
    </lineage>
</organism>
<reference evidence="5 6" key="1">
    <citation type="submission" date="2020-04" db="EMBL/GenBank/DDBJ databases">
        <title>MicrobeNet Type strains.</title>
        <authorList>
            <person name="Nicholson A.C."/>
        </authorList>
    </citation>
    <scope>NUCLEOTIDE SEQUENCE [LARGE SCALE GENOMIC DNA]</scope>
    <source>
        <strain evidence="5 6">DSM 44113</strain>
    </source>
</reference>
<name>A0A846X841_9ACTN</name>